<dbReference type="OrthoDB" id="2356263at2"/>
<evidence type="ECO:0000256" key="1">
    <source>
        <dbReference type="ARBA" id="ARBA00023015"/>
    </source>
</evidence>
<dbReference type="STRING" id="1470563.SAMN05444000_1368"/>
<dbReference type="InterPro" id="IPR001647">
    <property type="entry name" value="HTH_TetR"/>
</dbReference>
<dbReference type="PANTHER" id="PTHR30055">
    <property type="entry name" value="HTH-TYPE TRANSCRIPTIONAL REGULATOR RUTR"/>
    <property type="match status" value="1"/>
</dbReference>
<evidence type="ECO:0000313" key="7">
    <source>
        <dbReference type="Proteomes" id="UP000183982"/>
    </source>
</evidence>
<name>A0A1M6T774_9RHOB</name>
<organism evidence="6 7">
    <name type="scientific">Shimia gijangensis</name>
    <dbReference type="NCBI Taxonomy" id="1470563"/>
    <lineage>
        <taxon>Bacteria</taxon>
        <taxon>Pseudomonadati</taxon>
        <taxon>Pseudomonadota</taxon>
        <taxon>Alphaproteobacteria</taxon>
        <taxon>Rhodobacterales</taxon>
        <taxon>Roseobacteraceae</taxon>
    </lineage>
</organism>
<dbReference type="PANTHER" id="PTHR30055:SF234">
    <property type="entry name" value="HTH-TYPE TRANSCRIPTIONAL REGULATOR BETI"/>
    <property type="match status" value="1"/>
</dbReference>
<dbReference type="SUPFAM" id="SSF46689">
    <property type="entry name" value="Homeodomain-like"/>
    <property type="match status" value="1"/>
</dbReference>
<keyword evidence="3" id="KW-0804">Transcription</keyword>
<dbReference type="Pfam" id="PF00440">
    <property type="entry name" value="TetR_N"/>
    <property type="match status" value="1"/>
</dbReference>
<dbReference type="SUPFAM" id="SSF48498">
    <property type="entry name" value="Tetracyclin repressor-like, C-terminal domain"/>
    <property type="match status" value="1"/>
</dbReference>
<dbReference type="EMBL" id="FQZQ01000036">
    <property type="protein sequence ID" value="SHK52754.1"/>
    <property type="molecule type" value="Genomic_DNA"/>
</dbReference>
<dbReference type="Gene3D" id="1.10.357.10">
    <property type="entry name" value="Tetracycline Repressor, domain 2"/>
    <property type="match status" value="1"/>
</dbReference>
<sequence length="223" mass="24818">MTAKKKPKSERANETRELLLRAAERLYAQRGIDGASLREINREADQKNSSAIHYYFGSRDAVIDGIFQMRASYINARRREALDKINASSEAIVLRDLILGVLMPQVELLGEERGSYFYNRFLAQAALSGQEDVRQLWRSHFSGVLSEFAMLTARCLPDLPADVLRQRLAIHTDFTIYGLAGLERVVEARKDEASGLSIEKDVDPLVDMLCGALSAPATVGEAS</sequence>
<dbReference type="InterPro" id="IPR050109">
    <property type="entry name" value="HTH-type_TetR-like_transc_reg"/>
</dbReference>
<keyword evidence="7" id="KW-1185">Reference proteome</keyword>
<dbReference type="InterPro" id="IPR041586">
    <property type="entry name" value="PsrA_TetR_C"/>
</dbReference>
<dbReference type="InterPro" id="IPR009057">
    <property type="entry name" value="Homeodomain-like_sf"/>
</dbReference>
<proteinExistence type="predicted"/>
<dbReference type="GO" id="GO:0000976">
    <property type="term" value="F:transcription cis-regulatory region binding"/>
    <property type="evidence" value="ECO:0007669"/>
    <property type="project" value="TreeGrafter"/>
</dbReference>
<accession>A0A1M6T774</accession>
<dbReference type="Proteomes" id="UP000183982">
    <property type="component" value="Unassembled WGS sequence"/>
</dbReference>
<keyword evidence="2" id="KW-0238">DNA-binding</keyword>
<reference evidence="7" key="1">
    <citation type="submission" date="2016-11" db="EMBL/GenBank/DDBJ databases">
        <authorList>
            <person name="Varghese N."/>
            <person name="Submissions S."/>
        </authorList>
    </citation>
    <scope>NUCLEOTIDE SEQUENCE [LARGE SCALE GENOMIC DNA]</scope>
    <source>
        <strain evidence="7">DSM 100564</strain>
    </source>
</reference>
<dbReference type="Pfam" id="PF17939">
    <property type="entry name" value="TetR_C_30"/>
    <property type="match status" value="1"/>
</dbReference>
<feature type="domain" description="PsrA tetracyclin repressor-like C-terminal" evidence="5">
    <location>
        <begin position="102"/>
        <end position="211"/>
    </location>
</feature>
<dbReference type="RefSeq" id="WP_073256876.1">
    <property type="nucleotide sequence ID" value="NZ_FQZQ01000036.1"/>
</dbReference>
<gene>
    <name evidence="6" type="ORF">SAMN05444000_1368</name>
</gene>
<dbReference type="AlphaFoldDB" id="A0A1M6T774"/>
<evidence type="ECO:0000256" key="3">
    <source>
        <dbReference type="ARBA" id="ARBA00023163"/>
    </source>
</evidence>
<feature type="domain" description="HTH tetR-type" evidence="4">
    <location>
        <begin position="19"/>
        <end position="63"/>
    </location>
</feature>
<protein>
    <submittedName>
        <fullName evidence="6">Transcriptional regulator, TetR family</fullName>
    </submittedName>
</protein>
<evidence type="ECO:0000259" key="4">
    <source>
        <dbReference type="Pfam" id="PF00440"/>
    </source>
</evidence>
<dbReference type="InterPro" id="IPR036271">
    <property type="entry name" value="Tet_transcr_reg_TetR-rel_C_sf"/>
</dbReference>
<evidence type="ECO:0000259" key="5">
    <source>
        <dbReference type="Pfam" id="PF17939"/>
    </source>
</evidence>
<keyword evidence="1" id="KW-0805">Transcription regulation</keyword>
<evidence type="ECO:0000256" key="2">
    <source>
        <dbReference type="ARBA" id="ARBA00023125"/>
    </source>
</evidence>
<evidence type="ECO:0000313" key="6">
    <source>
        <dbReference type="EMBL" id="SHK52754.1"/>
    </source>
</evidence>
<dbReference type="GO" id="GO:0003700">
    <property type="term" value="F:DNA-binding transcription factor activity"/>
    <property type="evidence" value="ECO:0007669"/>
    <property type="project" value="TreeGrafter"/>
</dbReference>